<feature type="region of interest" description="Disordered" evidence="1">
    <location>
        <begin position="912"/>
        <end position="972"/>
    </location>
</feature>
<dbReference type="InterPro" id="IPR050883">
    <property type="entry name" value="PNGase"/>
</dbReference>
<name>A0A2V1K4D5_9ACTO</name>
<dbReference type="NCBIfam" id="TIGR01180">
    <property type="entry name" value="aman2_put"/>
    <property type="match status" value="1"/>
</dbReference>
<keyword evidence="2" id="KW-1133">Transmembrane helix</keyword>
<dbReference type="PANTHER" id="PTHR12143:SF39">
    <property type="entry name" value="SECRETED PROTEIN"/>
    <property type="match status" value="1"/>
</dbReference>
<dbReference type="GO" id="GO:0005975">
    <property type="term" value="P:carbohydrate metabolic process"/>
    <property type="evidence" value="ECO:0007669"/>
    <property type="project" value="InterPro"/>
</dbReference>
<feature type="domain" description="Glycosyl hydrolase family 92 N-terminal" evidence="4">
    <location>
        <begin position="73"/>
        <end position="308"/>
    </location>
</feature>
<feature type="transmembrane region" description="Helical" evidence="2">
    <location>
        <begin position="1219"/>
        <end position="1240"/>
    </location>
</feature>
<evidence type="ECO:0000313" key="5">
    <source>
        <dbReference type="EMBL" id="PWF26123.1"/>
    </source>
</evidence>
<feature type="compositionally biased region" description="Polar residues" evidence="1">
    <location>
        <begin position="912"/>
        <end position="932"/>
    </location>
</feature>
<dbReference type="GO" id="GO:0006516">
    <property type="term" value="P:glycoprotein catabolic process"/>
    <property type="evidence" value="ECO:0007669"/>
    <property type="project" value="TreeGrafter"/>
</dbReference>
<dbReference type="OrthoDB" id="9804511at2"/>
<dbReference type="Pfam" id="PF07971">
    <property type="entry name" value="Glyco_hydro_92"/>
    <property type="match status" value="1"/>
</dbReference>
<dbReference type="AlphaFoldDB" id="A0A2V1K4D5"/>
<dbReference type="InterPro" id="IPR012939">
    <property type="entry name" value="Glyco_hydro_92"/>
</dbReference>
<keyword evidence="2" id="KW-0472">Membrane</keyword>
<keyword evidence="6" id="KW-1185">Reference proteome</keyword>
<dbReference type="Gene3D" id="1.20.1050.60">
    <property type="entry name" value="alpha-1,2-mannosidase"/>
    <property type="match status" value="1"/>
</dbReference>
<dbReference type="Gene3D" id="3.30.2080.10">
    <property type="entry name" value="GH92 mannosidase domain"/>
    <property type="match status" value="1"/>
</dbReference>
<feature type="domain" description="Glycosyl hydrolase family 92" evidence="3">
    <location>
        <begin position="314"/>
        <end position="779"/>
    </location>
</feature>
<dbReference type="Gene3D" id="1.20.1610.10">
    <property type="entry name" value="alpha-1,2-mannosidases domains"/>
    <property type="match status" value="1"/>
</dbReference>
<evidence type="ECO:0000256" key="1">
    <source>
        <dbReference type="SAM" id="MobiDB-lite"/>
    </source>
</evidence>
<dbReference type="SUPFAM" id="SSF48208">
    <property type="entry name" value="Six-hairpin glycosidases"/>
    <property type="match status" value="1"/>
</dbReference>
<dbReference type="GO" id="GO:0005829">
    <property type="term" value="C:cytosol"/>
    <property type="evidence" value="ECO:0007669"/>
    <property type="project" value="TreeGrafter"/>
</dbReference>
<dbReference type="EMBL" id="QETB01000004">
    <property type="protein sequence ID" value="PWF26123.1"/>
    <property type="molecule type" value="Genomic_DNA"/>
</dbReference>
<protein>
    <submittedName>
        <fullName evidence="5">Alpha-1,2-mannosidase</fullName>
    </submittedName>
</protein>
<evidence type="ECO:0000259" key="3">
    <source>
        <dbReference type="Pfam" id="PF07971"/>
    </source>
</evidence>
<keyword evidence="2" id="KW-0812">Transmembrane</keyword>
<accession>A0A2V1K4D5</accession>
<dbReference type="InterPro" id="IPR005887">
    <property type="entry name" value="GH92_a_mannosidase_put"/>
</dbReference>
<feature type="region of interest" description="Disordered" evidence="1">
    <location>
        <begin position="1162"/>
        <end position="1214"/>
    </location>
</feature>
<dbReference type="GO" id="GO:0000224">
    <property type="term" value="F:peptide-N4-(N-acetyl-beta-glucosaminyl)asparagine amidase activity"/>
    <property type="evidence" value="ECO:0007669"/>
    <property type="project" value="TreeGrafter"/>
</dbReference>
<proteinExistence type="predicted"/>
<evidence type="ECO:0000259" key="4">
    <source>
        <dbReference type="Pfam" id="PF17678"/>
    </source>
</evidence>
<comment type="caution">
    <text evidence="5">The sequence shown here is derived from an EMBL/GenBank/DDBJ whole genome shotgun (WGS) entry which is preliminary data.</text>
</comment>
<sequence length="1256" mass="134514">MPCRSTSHPNTYSPAFTLAPIHFPTMERRMSLRIMSRRWMAACAVATLGVAGLVTPAPASADTLDMVEYPIEYVDPMIGTGEAGNSPAVAEVNNFPGVSAPFGMMQLSPDTPGAYAGYRYSHDRIRGFSLTHMAAGCWAYGDVPILPVVGDSGDEPWDYTASFSHDNESAEAGRYKVQLDGDNGITQVELAATTRAGALTFDFEGDHHGSVLIKAGDSLADVQNSQVEIVGNNTVTGSVTAGSFCDNNNQHTLYFTMEFDQDFTSFGTWNDGAKEELRTEVDGNRTGASLDFNSDEDNSRVKMKVGMSYVSRENAQANLDAEIPQWDFEKVVEDNKAEWNEVLSRVKVSADSDPDDLRMFYTQLYQAQLHPNTFNDVNGEYIGFDREIHTVQEGHTQYSNFAGWDTYRSLAALQTILNPEVASDQAQTLVNNAEQGGWLPKWPVANDYTGQMTGDPIPALISSIHAFGGTDFDVDTALTYMIKGANEAGSAANGYEQRPGIESYLNLKYGPQTEPFRGDHQIVGASTTLEYSITDFAIGQFAARLGDDNTAANFVQRSQYWQNVFNPATQRAAARTEDGAFVIPSDGGFGQVGFDEGTDLQYTWLVPHNVEALTQILGGPGAMGELLDDFTSEHNSGSNSDHLWIGNQPGLGVPWLYNYIGQAYRTSELIDAVIDSSFQPHPDGKPGNDDLGAMAAWYVWASSGMYPVTPGEDHVAINAPRFDRMVFDLGNREVEILAPGAQDGNRYVAGVSYNGQEWENTWLPGDLWHEGGVVEFSLTSAPTDWGSTLEAAPPSFTEGCNDLIIGSIESDVSIEPGKLGEIPVTIQQLGETGGTVTVDIIDSDGEVLGSEVLEVDEFGRATAEITVSVPQDTAQGYYELTLSADGGTAEIPMMLRSVSSDSLYGAYNTVGSASESNPSPGNFDGSGNSYSSEALAEQGLSPDSEGSVHDLEFRWPNVPDGLPNTVTTDGQTVSLDEPASALAVLGAATNGTQTGDLVMHLDDGTEKPVSLELGDWIFPTGEGSTEAIPDNTTIAQMDRRNGDKDQVFVFATEPFKAPEGALITSVTFPSNGDLHVFTFATSEVEDPESEPVEITEIPDVTFTDESGTDKDVFTVHDVTGVEFLSDGEPIDPGTYPAEGTVTITAQPAEGYVFAPGITTEWGHTFSSESDSSESDPGSGGGDEAGDGSVHKPGAENAPGDSTDPDSDASNNTDESDLPFTGLGLTILGFSLVFLLAGVGLRLASGFRRRSTAGNDI</sequence>
<dbReference type="Pfam" id="PF17678">
    <property type="entry name" value="Glyco_hydro_92N"/>
    <property type="match status" value="1"/>
</dbReference>
<dbReference type="GO" id="GO:0030246">
    <property type="term" value="F:carbohydrate binding"/>
    <property type="evidence" value="ECO:0007669"/>
    <property type="project" value="InterPro"/>
</dbReference>
<dbReference type="PANTHER" id="PTHR12143">
    <property type="entry name" value="PEPTIDE N-GLYCANASE PNGASE -RELATED"/>
    <property type="match status" value="1"/>
</dbReference>
<organism evidence="5 6">
    <name type="scientific">Ancrocorticia populi</name>
    <dbReference type="NCBI Taxonomy" id="2175228"/>
    <lineage>
        <taxon>Bacteria</taxon>
        <taxon>Bacillati</taxon>
        <taxon>Actinomycetota</taxon>
        <taxon>Actinomycetes</taxon>
        <taxon>Actinomycetales</taxon>
        <taxon>Actinomycetaceae</taxon>
        <taxon>Ancrocorticia</taxon>
    </lineage>
</organism>
<dbReference type="InterPro" id="IPR014718">
    <property type="entry name" value="GH-type_carb-bd"/>
</dbReference>
<dbReference type="InterPro" id="IPR008928">
    <property type="entry name" value="6-hairpin_glycosidase_sf"/>
</dbReference>
<evidence type="ECO:0000256" key="2">
    <source>
        <dbReference type="SAM" id="Phobius"/>
    </source>
</evidence>
<dbReference type="InterPro" id="IPR041371">
    <property type="entry name" value="GH92_N"/>
</dbReference>
<dbReference type="Proteomes" id="UP000245283">
    <property type="component" value="Unassembled WGS sequence"/>
</dbReference>
<gene>
    <name evidence="5" type="ORF">DD236_08560</name>
</gene>
<reference evidence="6" key="1">
    <citation type="submission" date="2018-05" db="EMBL/GenBank/DDBJ databases">
        <authorList>
            <person name="Li Y."/>
        </authorList>
    </citation>
    <scope>NUCLEOTIDE SEQUENCE [LARGE SCALE GENOMIC DNA]</scope>
    <source>
        <strain evidence="6">sk1b4</strain>
    </source>
</reference>
<evidence type="ECO:0000313" key="6">
    <source>
        <dbReference type="Proteomes" id="UP000245283"/>
    </source>
</evidence>
<dbReference type="Gene3D" id="2.70.98.10">
    <property type="match status" value="1"/>
</dbReference>